<dbReference type="Pfam" id="PF07126">
    <property type="entry name" value="ZapC_C"/>
    <property type="match status" value="1"/>
</dbReference>
<evidence type="ECO:0000256" key="2">
    <source>
        <dbReference type="ARBA" id="ARBA00022618"/>
    </source>
</evidence>
<dbReference type="PIRSF" id="PIRSF010252">
    <property type="entry name" value="ZapC"/>
    <property type="match status" value="1"/>
</dbReference>
<organism evidence="9 10">
    <name type="scientific">Rosenbergiella nectarea</name>
    <dbReference type="NCBI Taxonomy" id="988801"/>
    <lineage>
        <taxon>Bacteria</taxon>
        <taxon>Pseudomonadati</taxon>
        <taxon>Pseudomonadota</taxon>
        <taxon>Gammaproteobacteria</taxon>
        <taxon>Enterobacterales</taxon>
        <taxon>Erwiniaceae</taxon>
        <taxon>Rosenbergiella</taxon>
    </lineage>
</organism>
<evidence type="ECO:0000256" key="1">
    <source>
        <dbReference type="ARBA" id="ARBA00022490"/>
    </source>
</evidence>
<comment type="similarity">
    <text evidence="5 6">Belongs to the ZapC family.</text>
</comment>
<dbReference type="HAMAP" id="MF_00906">
    <property type="entry name" value="ZapC"/>
    <property type="match status" value="1"/>
</dbReference>
<dbReference type="STRING" id="988801.SAMN05216522_104193"/>
<evidence type="ECO:0000256" key="4">
    <source>
        <dbReference type="ARBA" id="ARBA00023306"/>
    </source>
</evidence>
<dbReference type="RefSeq" id="WP_092674698.1">
    <property type="nucleotide sequence ID" value="NZ_FOGC01000004.1"/>
</dbReference>
<dbReference type="InterPro" id="IPR048372">
    <property type="entry name" value="ZapC_C"/>
</dbReference>
<comment type="function">
    <text evidence="5 6">Contributes to the efficiency of the cell division process by stabilizing the polymeric form of the cell division protein FtsZ. Acts by promoting interactions between FtsZ protofilaments and suppressing the GTPase activity of FtsZ.</text>
</comment>
<reference evidence="10" key="1">
    <citation type="submission" date="2016-10" db="EMBL/GenBank/DDBJ databases">
        <authorList>
            <person name="Varghese N."/>
            <person name="Submissions S."/>
        </authorList>
    </citation>
    <scope>NUCLEOTIDE SEQUENCE [LARGE SCALE GENOMIC DNA]</scope>
    <source>
        <strain evidence="10">8N4</strain>
    </source>
</reference>
<keyword evidence="4 5" id="KW-0131">Cell cycle</keyword>
<dbReference type="GO" id="GO:0043093">
    <property type="term" value="P:FtsZ-dependent cytokinesis"/>
    <property type="evidence" value="ECO:0007669"/>
    <property type="project" value="UniProtKB-UniRule"/>
</dbReference>
<evidence type="ECO:0000256" key="3">
    <source>
        <dbReference type="ARBA" id="ARBA00023210"/>
    </source>
</evidence>
<feature type="domain" description="Cell-division protein ZapC C-terminal" evidence="7">
    <location>
        <begin position="90"/>
        <end position="170"/>
    </location>
</feature>
<evidence type="ECO:0000313" key="9">
    <source>
        <dbReference type="EMBL" id="SEQ60779.1"/>
    </source>
</evidence>
<dbReference type="AlphaFoldDB" id="A0A1H9HEL7"/>
<dbReference type="Proteomes" id="UP000242515">
    <property type="component" value="Unassembled WGS sequence"/>
</dbReference>
<evidence type="ECO:0000256" key="6">
    <source>
        <dbReference type="PIRNR" id="PIRNR010252"/>
    </source>
</evidence>
<keyword evidence="2 5" id="KW-0132">Cell division</keyword>
<dbReference type="GO" id="GO:0005737">
    <property type="term" value="C:cytoplasm"/>
    <property type="evidence" value="ECO:0007669"/>
    <property type="project" value="UniProtKB-SubCell"/>
</dbReference>
<dbReference type="Pfam" id="PF21083">
    <property type="entry name" value="ZapC_N"/>
    <property type="match status" value="1"/>
</dbReference>
<evidence type="ECO:0000259" key="7">
    <source>
        <dbReference type="Pfam" id="PF07126"/>
    </source>
</evidence>
<dbReference type="OrthoDB" id="5765005at2"/>
<dbReference type="InterPro" id="IPR009809">
    <property type="entry name" value="ZapC"/>
</dbReference>
<evidence type="ECO:0000313" key="10">
    <source>
        <dbReference type="Proteomes" id="UP000242515"/>
    </source>
</evidence>
<dbReference type="InterPro" id="IPR048373">
    <property type="entry name" value="ZapC_N"/>
</dbReference>
<keyword evidence="3 5" id="KW-0717">Septation</keyword>
<comment type="subunit">
    <text evidence="5">Interacts directly with FtsZ.</text>
</comment>
<sequence length="181" mass="20612">MNLKPDDCWQWHYDSEHDSVMLDFNDGSSFTSQFPSKMLIPDAFSSHPFCVEDATLFEQFAESCHQAPLDETQSRQLIINGLIAYRFLKPQMPKSWHFITRRQAIQPEVGEMVLTELTSNNEQALLMVVETNQQASLCVVAQPELLLNSGKSLYLGDAIKIMNDRLAAWQPEHVLVLEKVG</sequence>
<accession>A0A1H9HEL7</accession>
<comment type="subcellular location">
    <subcellularLocation>
        <location evidence="5 6">Cytoplasm</location>
    </subcellularLocation>
</comment>
<dbReference type="GO" id="GO:0000917">
    <property type="term" value="P:division septum assembly"/>
    <property type="evidence" value="ECO:0007669"/>
    <property type="project" value="UniProtKB-KW"/>
</dbReference>
<protein>
    <recommendedName>
        <fullName evidence="5 6">Cell division protein ZapC</fullName>
    </recommendedName>
</protein>
<dbReference type="EMBL" id="FOGC01000004">
    <property type="protein sequence ID" value="SEQ60779.1"/>
    <property type="molecule type" value="Genomic_DNA"/>
</dbReference>
<name>A0A1H9HEL7_9GAMM</name>
<gene>
    <name evidence="5" type="primary">zapC</name>
    <name evidence="9" type="ORF">SAMN05216522_104193</name>
</gene>
<proteinExistence type="inferred from homology"/>
<evidence type="ECO:0000259" key="8">
    <source>
        <dbReference type="Pfam" id="PF21083"/>
    </source>
</evidence>
<feature type="domain" description="Cell-division protein ZapC N-terminal" evidence="8">
    <location>
        <begin position="3"/>
        <end position="89"/>
    </location>
</feature>
<keyword evidence="1 5" id="KW-0963">Cytoplasm</keyword>
<keyword evidence="10" id="KW-1185">Reference proteome</keyword>
<evidence type="ECO:0000256" key="5">
    <source>
        <dbReference type="HAMAP-Rule" id="MF_00906"/>
    </source>
</evidence>